<dbReference type="Pfam" id="PF08282">
    <property type="entry name" value="Hydrolase_3"/>
    <property type="match status" value="1"/>
</dbReference>
<dbReference type="Gene3D" id="3.30.1240.10">
    <property type="match status" value="1"/>
</dbReference>
<dbReference type="GO" id="GO:0016791">
    <property type="term" value="F:phosphatase activity"/>
    <property type="evidence" value="ECO:0007669"/>
    <property type="project" value="TreeGrafter"/>
</dbReference>
<name>A0A1H9WG56_9BACI</name>
<protein>
    <recommendedName>
        <fullName evidence="3">Phosphoglycolate phosphatase</fullName>
    </recommendedName>
</protein>
<dbReference type="InterPro" id="IPR023214">
    <property type="entry name" value="HAD_sf"/>
</dbReference>
<accession>A0A1H9WG56</accession>
<dbReference type="PROSITE" id="PS01229">
    <property type="entry name" value="COF_2"/>
    <property type="match status" value="1"/>
</dbReference>
<dbReference type="Gene3D" id="3.40.50.1000">
    <property type="entry name" value="HAD superfamily/HAD-like"/>
    <property type="match status" value="1"/>
</dbReference>
<proteinExistence type="predicted"/>
<dbReference type="GO" id="GO:0005829">
    <property type="term" value="C:cytosol"/>
    <property type="evidence" value="ECO:0007669"/>
    <property type="project" value="TreeGrafter"/>
</dbReference>
<dbReference type="InterPro" id="IPR036412">
    <property type="entry name" value="HAD-like_sf"/>
</dbReference>
<dbReference type="SUPFAM" id="SSF56784">
    <property type="entry name" value="HAD-like"/>
    <property type="match status" value="1"/>
</dbReference>
<evidence type="ECO:0000313" key="1">
    <source>
        <dbReference type="EMBL" id="SES32749.1"/>
    </source>
</evidence>
<dbReference type="Proteomes" id="UP000198571">
    <property type="component" value="Unassembled WGS sequence"/>
</dbReference>
<dbReference type="NCBIfam" id="TIGR01484">
    <property type="entry name" value="HAD-SF-IIB"/>
    <property type="match status" value="1"/>
</dbReference>
<organism evidence="1 2">
    <name type="scientific">Salipaludibacillus aurantiacus</name>
    <dbReference type="NCBI Taxonomy" id="1601833"/>
    <lineage>
        <taxon>Bacteria</taxon>
        <taxon>Bacillati</taxon>
        <taxon>Bacillota</taxon>
        <taxon>Bacilli</taxon>
        <taxon>Bacillales</taxon>
        <taxon>Bacillaceae</taxon>
    </lineage>
</organism>
<dbReference type="PROSITE" id="PS01228">
    <property type="entry name" value="COF_1"/>
    <property type="match status" value="1"/>
</dbReference>
<dbReference type="InterPro" id="IPR006379">
    <property type="entry name" value="HAD-SF_hydro_IIB"/>
</dbReference>
<dbReference type="PANTHER" id="PTHR10000">
    <property type="entry name" value="PHOSPHOSERINE PHOSPHATASE"/>
    <property type="match status" value="1"/>
</dbReference>
<dbReference type="SFLD" id="SFLDS00003">
    <property type="entry name" value="Haloacid_Dehalogenase"/>
    <property type="match status" value="1"/>
</dbReference>
<dbReference type="CDD" id="cd07516">
    <property type="entry name" value="HAD_Pase"/>
    <property type="match status" value="1"/>
</dbReference>
<dbReference type="PANTHER" id="PTHR10000:SF55">
    <property type="entry name" value="5-AMINO-6-(5-PHOSPHO-D-RIBITYLAMINO)URACIL PHOSPHATASE YCSE"/>
    <property type="match status" value="1"/>
</dbReference>
<dbReference type="AlphaFoldDB" id="A0A1H9WG56"/>
<evidence type="ECO:0008006" key="3">
    <source>
        <dbReference type="Google" id="ProtNLM"/>
    </source>
</evidence>
<dbReference type="STRING" id="1601833.SAMN05518684_116110"/>
<dbReference type="EMBL" id="FOGT01000016">
    <property type="protein sequence ID" value="SES32749.1"/>
    <property type="molecule type" value="Genomic_DNA"/>
</dbReference>
<evidence type="ECO:0000313" key="2">
    <source>
        <dbReference type="Proteomes" id="UP000198571"/>
    </source>
</evidence>
<sequence length="251" mass="28127">MMKKEPQEIKLIALDMDGTLLNDNHEVPEPNRQAIKEAKKQGMEVVLCTGRSLMACEDYAKELELDSYLVTGNGSEIWNKDGELLDRTMMKSDLIEMMIELKNKHSIHHWAASVNRVWKNDMPEDIPNHEWLKFGFDIKDDEVRETVFDLLSNHQELEVSNSSLTNIEINAAGVNKAVALTKLCEELNCHMGNVLAVGDSLNDIAMIKEAGYGVAMGNAQPDVKESADWVTAENNEAGVAKAIQKFALRKE</sequence>
<reference evidence="2" key="1">
    <citation type="submission" date="2016-10" db="EMBL/GenBank/DDBJ databases">
        <authorList>
            <person name="Varghese N."/>
            <person name="Submissions S."/>
        </authorList>
    </citation>
    <scope>NUCLEOTIDE SEQUENCE [LARGE SCALE GENOMIC DNA]</scope>
    <source>
        <strain evidence="2">S9</strain>
    </source>
</reference>
<dbReference type="GO" id="GO:0000287">
    <property type="term" value="F:magnesium ion binding"/>
    <property type="evidence" value="ECO:0007669"/>
    <property type="project" value="TreeGrafter"/>
</dbReference>
<keyword evidence="2" id="KW-1185">Reference proteome</keyword>
<gene>
    <name evidence="1" type="ORF">SAMN05518684_116110</name>
</gene>
<dbReference type="SFLD" id="SFLDG01140">
    <property type="entry name" value="C2.B:_Phosphomannomutase_and_P"/>
    <property type="match status" value="1"/>
</dbReference>